<evidence type="ECO:0000259" key="7">
    <source>
        <dbReference type="Pfam" id="PF04138"/>
    </source>
</evidence>
<evidence type="ECO:0000256" key="4">
    <source>
        <dbReference type="ARBA" id="ARBA00022989"/>
    </source>
</evidence>
<dbReference type="Pfam" id="PF04138">
    <property type="entry name" value="GtrA_DPMS_TM"/>
    <property type="match status" value="1"/>
</dbReference>
<proteinExistence type="inferred from homology"/>
<sequence>MKAFRQTALPFLLVGASNSVVGFGVIWIALRTFGLGDAAANAAGYAAGFLWGFMLNRTWTFRHRGPVGTALRRYALVCGVAYAANLATVIWLSSRFGHGSLPAQACGIATYTTLAYAGMRIYAFPDDLRAAKD</sequence>
<organism evidence="8 9">
    <name type="scientific">Cupriavidus basilensis</name>
    <dbReference type="NCBI Taxonomy" id="68895"/>
    <lineage>
        <taxon>Bacteria</taxon>
        <taxon>Pseudomonadati</taxon>
        <taxon>Pseudomonadota</taxon>
        <taxon>Betaproteobacteria</taxon>
        <taxon>Burkholderiales</taxon>
        <taxon>Burkholderiaceae</taxon>
        <taxon>Cupriavidus</taxon>
    </lineage>
</organism>
<reference evidence="8 9" key="1">
    <citation type="submission" date="2023-03" db="EMBL/GenBank/DDBJ databases">
        <title>Draft assemblies of triclosan tolerant bacteria isolated from returned activated sludge.</title>
        <authorList>
            <person name="Van Hamelsveld S."/>
        </authorList>
    </citation>
    <scope>NUCLEOTIDE SEQUENCE [LARGE SCALE GENOMIC DNA]</scope>
    <source>
        <strain evidence="8 9">GW210010_S58</strain>
    </source>
</reference>
<feature type="domain" description="GtrA/DPMS transmembrane" evidence="7">
    <location>
        <begin position="11"/>
        <end position="124"/>
    </location>
</feature>
<feature type="transmembrane region" description="Helical" evidence="6">
    <location>
        <begin position="42"/>
        <end position="59"/>
    </location>
</feature>
<dbReference type="RefSeq" id="WP_276265996.1">
    <property type="nucleotide sequence ID" value="NZ_JARJLM010000327.1"/>
</dbReference>
<evidence type="ECO:0000256" key="2">
    <source>
        <dbReference type="ARBA" id="ARBA00009399"/>
    </source>
</evidence>
<keyword evidence="9" id="KW-1185">Reference proteome</keyword>
<name>A0ABT6AR65_9BURK</name>
<evidence type="ECO:0000256" key="6">
    <source>
        <dbReference type="SAM" id="Phobius"/>
    </source>
</evidence>
<evidence type="ECO:0000256" key="3">
    <source>
        <dbReference type="ARBA" id="ARBA00022692"/>
    </source>
</evidence>
<evidence type="ECO:0000256" key="5">
    <source>
        <dbReference type="ARBA" id="ARBA00023136"/>
    </source>
</evidence>
<keyword evidence="5 6" id="KW-0472">Membrane</keyword>
<dbReference type="EMBL" id="JARJLM010000327">
    <property type="protein sequence ID" value="MDF3835116.1"/>
    <property type="molecule type" value="Genomic_DNA"/>
</dbReference>
<keyword evidence="4 6" id="KW-1133">Transmembrane helix</keyword>
<dbReference type="Proteomes" id="UP001216674">
    <property type="component" value="Unassembled WGS sequence"/>
</dbReference>
<dbReference type="PANTHER" id="PTHR38459">
    <property type="entry name" value="PROPHAGE BACTOPRENOL-LINKED GLUCOSE TRANSLOCASE HOMOLOG"/>
    <property type="match status" value="1"/>
</dbReference>
<dbReference type="InterPro" id="IPR007267">
    <property type="entry name" value="GtrA_DPMS_TM"/>
</dbReference>
<evidence type="ECO:0000313" key="8">
    <source>
        <dbReference type="EMBL" id="MDF3835116.1"/>
    </source>
</evidence>
<dbReference type="InterPro" id="IPR051401">
    <property type="entry name" value="GtrA_CellWall_Glycosyl"/>
</dbReference>
<protein>
    <submittedName>
        <fullName evidence="8">GtrA family protein</fullName>
    </submittedName>
</protein>
<evidence type="ECO:0000313" key="9">
    <source>
        <dbReference type="Proteomes" id="UP001216674"/>
    </source>
</evidence>
<gene>
    <name evidence="8" type="ORF">P3W85_19435</name>
</gene>
<comment type="caution">
    <text evidence="8">The sequence shown here is derived from an EMBL/GenBank/DDBJ whole genome shotgun (WGS) entry which is preliminary data.</text>
</comment>
<comment type="subcellular location">
    <subcellularLocation>
        <location evidence="1">Membrane</location>
        <topology evidence="1">Multi-pass membrane protein</topology>
    </subcellularLocation>
</comment>
<feature type="transmembrane region" description="Helical" evidence="6">
    <location>
        <begin position="7"/>
        <end position="30"/>
    </location>
</feature>
<dbReference type="PANTHER" id="PTHR38459:SF1">
    <property type="entry name" value="PROPHAGE BACTOPRENOL-LINKED GLUCOSE TRANSLOCASE HOMOLOG"/>
    <property type="match status" value="1"/>
</dbReference>
<comment type="similarity">
    <text evidence="2">Belongs to the GtrA family.</text>
</comment>
<evidence type="ECO:0000256" key="1">
    <source>
        <dbReference type="ARBA" id="ARBA00004141"/>
    </source>
</evidence>
<accession>A0ABT6AR65</accession>
<feature type="transmembrane region" description="Helical" evidence="6">
    <location>
        <begin position="71"/>
        <end position="92"/>
    </location>
</feature>
<keyword evidence="3 6" id="KW-0812">Transmembrane</keyword>